<evidence type="ECO:0000313" key="3">
    <source>
        <dbReference type="Proteomes" id="UP001218218"/>
    </source>
</evidence>
<feature type="compositionally biased region" description="Basic residues" evidence="1">
    <location>
        <begin position="1023"/>
        <end position="1033"/>
    </location>
</feature>
<dbReference type="AlphaFoldDB" id="A0AAD6ZBY3"/>
<dbReference type="PANTHER" id="PTHR48125:SF10">
    <property type="entry name" value="OS12G0136300 PROTEIN"/>
    <property type="match status" value="1"/>
</dbReference>
<feature type="compositionally biased region" description="Low complexity" evidence="1">
    <location>
        <begin position="1100"/>
        <end position="1120"/>
    </location>
</feature>
<feature type="compositionally biased region" description="Basic and acidic residues" evidence="1">
    <location>
        <begin position="47"/>
        <end position="56"/>
    </location>
</feature>
<feature type="compositionally biased region" description="Low complexity" evidence="1">
    <location>
        <begin position="752"/>
        <end position="782"/>
    </location>
</feature>
<feature type="compositionally biased region" description="Acidic residues" evidence="1">
    <location>
        <begin position="496"/>
        <end position="508"/>
    </location>
</feature>
<dbReference type="EMBL" id="JARIHO010000062">
    <property type="protein sequence ID" value="KAJ7315440.1"/>
    <property type="molecule type" value="Genomic_DNA"/>
</dbReference>
<proteinExistence type="predicted"/>
<feature type="compositionally biased region" description="Basic and acidic residues" evidence="1">
    <location>
        <begin position="788"/>
        <end position="798"/>
    </location>
</feature>
<feature type="compositionally biased region" description="Acidic residues" evidence="1">
    <location>
        <begin position="1069"/>
        <end position="1078"/>
    </location>
</feature>
<feature type="compositionally biased region" description="Acidic residues" evidence="1">
    <location>
        <begin position="93"/>
        <end position="104"/>
    </location>
</feature>
<dbReference type="PANTHER" id="PTHR48125">
    <property type="entry name" value="LP07818P1"/>
    <property type="match status" value="1"/>
</dbReference>
<comment type="caution">
    <text evidence="2">The sequence shown here is derived from an EMBL/GenBank/DDBJ whole genome shotgun (WGS) entry which is preliminary data.</text>
</comment>
<feature type="region of interest" description="Disordered" evidence="1">
    <location>
        <begin position="201"/>
        <end position="261"/>
    </location>
</feature>
<feature type="region of interest" description="Disordered" evidence="1">
    <location>
        <begin position="745"/>
        <end position="798"/>
    </location>
</feature>
<feature type="compositionally biased region" description="Gly residues" evidence="1">
    <location>
        <begin position="465"/>
        <end position="483"/>
    </location>
</feature>
<feature type="compositionally biased region" description="Basic and acidic residues" evidence="1">
    <location>
        <begin position="486"/>
        <end position="495"/>
    </location>
</feature>
<protein>
    <submittedName>
        <fullName evidence="2">Uncharacterized protein</fullName>
    </submittedName>
</protein>
<evidence type="ECO:0000256" key="1">
    <source>
        <dbReference type="SAM" id="MobiDB-lite"/>
    </source>
</evidence>
<feature type="region of interest" description="Disordered" evidence="1">
    <location>
        <begin position="1001"/>
        <end position="1203"/>
    </location>
</feature>
<feature type="region of interest" description="Disordered" evidence="1">
    <location>
        <begin position="34"/>
        <end position="176"/>
    </location>
</feature>
<organism evidence="2 3">
    <name type="scientific">Mycena albidolilacea</name>
    <dbReference type="NCBI Taxonomy" id="1033008"/>
    <lineage>
        <taxon>Eukaryota</taxon>
        <taxon>Fungi</taxon>
        <taxon>Dikarya</taxon>
        <taxon>Basidiomycota</taxon>
        <taxon>Agaricomycotina</taxon>
        <taxon>Agaricomycetes</taxon>
        <taxon>Agaricomycetidae</taxon>
        <taxon>Agaricales</taxon>
        <taxon>Marasmiineae</taxon>
        <taxon>Mycenaceae</taxon>
        <taxon>Mycena</taxon>
    </lineage>
</organism>
<gene>
    <name evidence="2" type="ORF">DFH08DRAFT_972134</name>
</gene>
<feature type="compositionally biased region" description="Gly residues" evidence="1">
    <location>
        <begin position="411"/>
        <end position="424"/>
    </location>
</feature>
<feature type="region of interest" description="Disordered" evidence="1">
    <location>
        <begin position="465"/>
        <end position="515"/>
    </location>
</feature>
<dbReference type="Proteomes" id="UP001218218">
    <property type="component" value="Unassembled WGS sequence"/>
</dbReference>
<evidence type="ECO:0000313" key="2">
    <source>
        <dbReference type="EMBL" id="KAJ7315440.1"/>
    </source>
</evidence>
<feature type="region of interest" description="Disordered" evidence="1">
    <location>
        <begin position="409"/>
        <end position="428"/>
    </location>
</feature>
<accession>A0AAD6ZBY3</accession>
<feature type="compositionally biased region" description="Acidic residues" evidence="1">
    <location>
        <begin position="1038"/>
        <end position="1050"/>
    </location>
</feature>
<feature type="compositionally biased region" description="Acidic residues" evidence="1">
    <location>
        <begin position="57"/>
        <end position="66"/>
    </location>
</feature>
<name>A0AAD6ZBY3_9AGAR</name>
<sequence>MDPSDPTSLAIDDPLRPASAFKSLEAFQNSTADLANMDPDYWGGTRSDGDLPLEHGDSEEEVDQLEWSDPCPPPAVSTDRSSIHPLSFSTIAEPDDSDSEEEEQVGGGSKWLEAAAPTTPPKMRLRAEIKPTARASASTKAAMVRRAGATERAPPQHGDPPLPPIQAHGPAPLPTAQVWSTPERLRAPACVCVHASAAASINGVPTPTPTNPNVDTGRPPAPQFPTDRDVCSNPPPQPLSSLPPDARHLPPPPAPPTATYGRIQSNTFTVLAPGTTQSKSPPLSFPPITSFSGTPPCQPASLPPDARQPAVEAASMATGRIQSQTPTTPAALTELEPPQPRPDQHALLSPALIASPGTLNLTDFRGELSTVLDISVFSPICMLPLESTWSDQFDGNSLDLPLQNIQDVDVGGDGGAAGGAGGDNFEGSNLGGSSFQQYAYQENDLAGSNSDCFGRASGNNFEGDNIGGDNFGGDNVGGAGGGFDRSFQDLDRDPDLDSNSEDNDEPQVDTEVTGMKRKWAPLPNGKFSATQEAMLAATFQQMLAVASVCSAETGIPQERILKRFHNSHNKANICRPHRWNLYEAYANHEMNRITEIRRTKHSANTPLTPEIPPPLTMSELKEGYPTFIKACGGSEKVEEILLKHAELASAEGVTTYEGRQRRFTAVQRRLDGMIARIEAQDDFQVIYFIGGPHCHQDSQLAESSYTSGLSEFFDKLNYSEDQVLAALKSAMYDCELKKLHTLKARGGTANPSDTTSSAHVTSSASDTTSSAHITSSAGASGSKSVPVKAERSISKEPHIKHDYTGMSLDEIAAMRRRLAAARHAKAKDATNAVQDRMRQMSISDTTDGIDLFKGNGFKWTGIPQLLGAKNLRIERYPGGEPGVEVRFPMEEKSTKGASGWRTTEREGLTQALDARGTRGEGMQVVEHQYKPGGMVIFSFDYSHEVPPPDSPDYERHWRTSHGRAVPCADGNGKLWRAVYDLDLPNPIIRKTAMALRMQTKPDNAPAPAVEEEEEEVVVMPRPQKAKGKGKGKAKAKELEEEVPEVPEVEEPVVKSKKVRGKAKVREEVREELESEEDMAPARKRQRTGASGSSAPKHPVAGAGHACRPAAATSKSSAPTPVSEPPAEGSRRITRNASAANATAAAQEQVGGGAVGKTKSQKKVTFEHVPSDDSDSNSDKFVPSNSESGEEDYGKGKGKRRAPQEVYGTMYSAQDSRPIGKAYIRSDGSYVGEFAVESPPSASKA</sequence>
<reference evidence="2" key="1">
    <citation type="submission" date="2023-03" db="EMBL/GenBank/DDBJ databases">
        <title>Massive genome expansion in bonnet fungi (Mycena s.s.) driven by repeated elements and novel gene families across ecological guilds.</title>
        <authorList>
            <consortium name="Lawrence Berkeley National Laboratory"/>
            <person name="Harder C.B."/>
            <person name="Miyauchi S."/>
            <person name="Viragh M."/>
            <person name="Kuo A."/>
            <person name="Thoen E."/>
            <person name="Andreopoulos B."/>
            <person name="Lu D."/>
            <person name="Skrede I."/>
            <person name="Drula E."/>
            <person name="Henrissat B."/>
            <person name="Morin E."/>
            <person name="Kohler A."/>
            <person name="Barry K."/>
            <person name="LaButti K."/>
            <person name="Morin E."/>
            <person name="Salamov A."/>
            <person name="Lipzen A."/>
            <person name="Mereny Z."/>
            <person name="Hegedus B."/>
            <person name="Baldrian P."/>
            <person name="Stursova M."/>
            <person name="Weitz H."/>
            <person name="Taylor A."/>
            <person name="Grigoriev I.V."/>
            <person name="Nagy L.G."/>
            <person name="Martin F."/>
            <person name="Kauserud H."/>
        </authorList>
    </citation>
    <scope>NUCLEOTIDE SEQUENCE</scope>
    <source>
        <strain evidence="2">CBHHK002</strain>
    </source>
</reference>
<keyword evidence="3" id="KW-1185">Reference proteome</keyword>
<feature type="compositionally biased region" description="Low complexity" evidence="1">
    <location>
        <begin position="1134"/>
        <end position="1148"/>
    </location>
</feature>